<keyword evidence="8" id="KW-1133">Transmembrane helix</keyword>
<evidence type="ECO:0000256" key="3">
    <source>
        <dbReference type="ARBA" id="ARBA00023001"/>
    </source>
</evidence>
<keyword evidence="4" id="KW-0119">Carbohydrate metabolism</keyword>
<dbReference type="PANTHER" id="PTHR31297">
    <property type="entry name" value="GLUCAN ENDO-1,6-BETA-GLUCOSIDASE B"/>
    <property type="match status" value="1"/>
</dbReference>
<reference evidence="10 11" key="1">
    <citation type="submission" date="2019-07" db="EMBL/GenBank/DDBJ databases">
        <title>Lentzea xizangensis sp. nov., isolated from Qinghai-Tibetan Plateau Soils.</title>
        <authorList>
            <person name="Huang J."/>
        </authorList>
    </citation>
    <scope>NUCLEOTIDE SEQUENCE [LARGE SCALE GENOMIC DNA]</scope>
    <source>
        <strain evidence="10 11">FXJ1.1311</strain>
    </source>
</reference>
<keyword evidence="8" id="KW-0812">Transmembrane</keyword>
<dbReference type="InterPro" id="IPR050386">
    <property type="entry name" value="Glycosyl_hydrolase_5"/>
</dbReference>
<keyword evidence="11" id="KW-1185">Reference proteome</keyword>
<dbReference type="InterPro" id="IPR001547">
    <property type="entry name" value="Glyco_hydro_5"/>
</dbReference>
<organism evidence="10 11">
    <name type="scientific">Lentzea tibetensis</name>
    <dbReference type="NCBI Taxonomy" id="2591470"/>
    <lineage>
        <taxon>Bacteria</taxon>
        <taxon>Bacillati</taxon>
        <taxon>Actinomycetota</taxon>
        <taxon>Actinomycetes</taxon>
        <taxon>Pseudonocardiales</taxon>
        <taxon>Pseudonocardiaceae</taxon>
        <taxon>Lentzea</taxon>
    </lineage>
</organism>
<protein>
    <submittedName>
        <fullName evidence="10">Glycoside hydrolase family 5 protein</fullName>
    </submittedName>
</protein>
<dbReference type="AlphaFoldDB" id="A0A563F1S0"/>
<evidence type="ECO:0000256" key="6">
    <source>
        <dbReference type="ARBA" id="ARBA00023326"/>
    </source>
</evidence>
<evidence type="ECO:0000313" key="11">
    <source>
        <dbReference type="Proteomes" id="UP000316639"/>
    </source>
</evidence>
<accession>A0A563F1S0</accession>
<keyword evidence="3" id="KW-0136">Cellulose degradation</keyword>
<keyword evidence="2 7" id="KW-0378">Hydrolase</keyword>
<name>A0A563F1S0_9PSEU</name>
<evidence type="ECO:0000256" key="8">
    <source>
        <dbReference type="SAM" id="Phobius"/>
    </source>
</evidence>
<dbReference type="GO" id="GO:0009986">
    <property type="term" value="C:cell surface"/>
    <property type="evidence" value="ECO:0007669"/>
    <property type="project" value="TreeGrafter"/>
</dbReference>
<comment type="caution">
    <text evidence="10">The sequence shown here is derived from an EMBL/GenBank/DDBJ whole genome shotgun (WGS) entry which is preliminary data.</text>
</comment>
<dbReference type="OrthoDB" id="4771662at2"/>
<dbReference type="Gene3D" id="3.20.20.80">
    <property type="entry name" value="Glycosidases"/>
    <property type="match status" value="1"/>
</dbReference>
<comment type="similarity">
    <text evidence="1 7">Belongs to the glycosyl hydrolase 5 (cellulase A) family.</text>
</comment>
<keyword evidence="8" id="KW-0472">Membrane</keyword>
<evidence type="ECO:0000256" key="2">
    <source>
        <dbReference type="ARBA" id="ARBA00022801"/>
    </source>
</evidence>
<dbReference type="GO" id="GO:0008422">
    <property type="term" value="F:beta-glucosidase activity"/>
    <property type="evidence" value="ECO:0007669"/>
    <property type="project" value="TreeGrafter"/>
</dbReference>
<keyword evidence="5 7" id="KW-0326">Glycosidase</keyword>
<dbReference type="InterPro" id="IPR017853">
    <property type="entry name" value="GH"/>
</dbReference>
<feature type="domain" description="Glycoside hydrolase family 5" evidence="9">
    <location>
        <begin position="80"/>
        <end position="338"/>
    </location>
</feature>
<dbReference type="GO" id="GO:0030245">
    <property type="term" value="P:cellulose catabolic process"/>
    <property type="evidence" value="ECO:0007669"/>
    <property type="project" value="UniProtKB-KW"/>
</dbReference>
<keyword evidence="6" id="KW-0624">Polysaccharide degradation</keyword>
<proteinExistence type="inferred from homology"/>
<evidence type="ECO:0000256" key="7">
    <source>
        <dbReference type="RuleBase" id="RU361153"/>
    </source>
</evidence>
<evidence type="ECO:0000313" key="10">
    <source>
        <dbReference type="EMBL" id="TWP53742.1"/>
    </source>
</evidence>
<dbReference type="EMBL" id="VOBR01000002">
    <property type="protein sequence ID" value="TWP53742.1"/>
    <property type="molecule type" value="Genomic_DNA"/>
</dbReference>
<evidence type="ECO:0000259" key="9">
    <source>
        <dbReference type="Pfam" id="PF00150"/>
    </source>
</evidence>
<dbReference type="Proteomes" id="UP000316639">
    <property type="component" value="Unassembled WGS sequence"/>
</dbReference>
<evidence type="ECO:0000256" key="5">
    <source>
        <dbReference type="ARBA" id="ARBA00023295"/>
    </source>
</evidence>
<evidence type="ECO:0000256" key="4">
    <source>
        <dbReference type="ARBA" id="ARBA00023277"/>
    </source>
</evidence>
<evidence type="ECO:0000256" key="1">
    <source>
        <dbReference type="ARBA" id="ARBA00005641"/>
    </source>
</evidence>
<gene>
    <name evidence="10" type="ORF">FKR81_03005</name>
</gene>
<sequence length="378" mass="41997">MPRTSLEPKVSLNPASLCPERLPTVRGDDVRLTSASRPRRRRAAVGLITAALLLACGTPASTASALAPGRLSVSGAQVLDPSRNPIVLRGYNWGQWGTVQPQDPGDNAAAGANSVRIPLRWWGVWKDGVDSRDPDAPGHIDPDHLKVLDQTIAQASSNHLWITLFVDSNYGQGAGDRPDNFWTNPEMKQQFVEVWQFLVRRYLRTPYIGAFEILPEPNPAGVSDDGVREFYDSIIPVIRAIDRRTPVVVGPNDNYNLNRLPAAHTTVDSNVIYTGNYFIFDNALSRIPDILDFQRRFDAPVWINQVGIPSGNTDSKPKARSVLRAFNDNGIGWAWWTYRISGTNPDTHGIYYLDAADPDHWLVKKDWLALVNGFLPQT</sequence>
<feature type="transmembrane region" description="Helical" evidence="8">
    <location>
        <begin position="44"/>
        <end position="67"/>
    </location>
</feature>
<dbReference type="Pfam" id="PF00150">
    <property type="entry name" value="Cellulase"/>
    <property type="match status" value="1"/>
</dbReference>
<dbReference type="SUPFAM" id="SSF51445">
    <property type="entry name" value="(Trans)glycosidases"/>
    <property type="match status" value="1"/>
</dbReference>
<dbReference type="GO" id="GO:0005576">
    <property type="term" value="C:extracellular region"/>
    <property type="evidence" value="ECO:0007669"/>
    <property type="project" value="TreeGrafter"/>
</dbReference>
<dbReference type="PANTHER" id="PTHR31297:SF41">
    <property type="entry name" value="ENDOGLUCANASE, PUTATIVE (AFU_ORTHOLOGUE AFUA_5G01830)-RELATED"/>
    <property type="match status" value="1"/>
</dbReference>